<proteinExistence type="predicted"/>
<evidence type="ECO:0000256" key="5">
    <source>
        <dbReference type="SAM" id="SignalP"/>
    </source>
</evidence>
<dbReference type="SUPFAM" id="SSF51182">
    <property type="entry name" value="RmlC-like cupins"/>
    <property type="match status" value="1"/>
</dbReference>
<evidence type="ECO:0000313" key="7">
    <source>
        <dbReference type="EMBL" id="KAH7326432.1"/>
    </source>
</evidence>
<feature type="binding site" evidence="3">
    <location>
        <position position="346"/>
    </location>
    <ligand>
        <name>Mn(2+)</name>
        <dbReference type="ChEBI" id="CHEBI:29035"/>
        <label>2</label>
    </ligand>
</feature>
<evidence type="ECO:0000256" key="3">
    <source>
        <dbReference type="PIRSR" id="PIRSR617774-2"/>
    </source>
</evidence>
<dbReference type="OrthoDB" id="10263073at2759"/>
<comment type="cofactor">
    <cofactor evidence="3">
        <name>Mn(2+)</name>
        <dbReference type="ChEBI" id="CHEBI:29035"/>
    </cofactor>
    <text evidence="3">Binds 2 manganese ions per subunit.</text>
</comment>
<feature type="region of interest" description="Disordered" evidence="4">
    <location>
        <begin position="40"/>
        <end position="106"/>
    </location>
</feature>
<dbReference type="CDD" id="cd20304">
    <property type="entry name" value="cupin_OxDC_N"/>
    <property type="match status" value="1"/>
</dbReference>
<feature type="active site" description="Proton donor" evidence="2">
    <location>
        <position position="399"/>
    </location>
</feature>
<feature type="binding site" evidence="3">
    <location>
        <position position="339"/>
    </location>
    <ligand>
        <name>Mn(2+)</name>
        <dbReference type="ChEBI" id="CHEBI:29035"/>
        <label>2</label>
    </ligand>
</feature>
<accession>A0A8K0WWE7</accession>
<keyword evidence="3" id="KW-0464">Manganese</keyword>
<evidence type="ECO:0000256" key="2">
    <source>
        <dbReference type="PIRSR" id="PIRSR617774-1"/>
    </source>
</evidence>
<dbReference type="SMART" id="SM00835">
    <property type="entry name" value="Cupin_1"/>
    <property type="match status" value="2"/>
</dbReference>
<dbReference type="GO" id="GO:0046872">
    <property type="term" value="F:metal ion binding"/>
    <property type="evidence" value="ECO:0007669"/>
    <property type="project" value="UniProtKB-KW"/>
</dbReference>
<keyword evidence="5" id="KW-0732">Signal</keyword>
<comment type="caution">
    <text evidence="7">The sequence shown here is derived from an EMBL/GenBank/DDBJ whole genome shotgun (WGS) entry which is preliminary data.</text>
</comment>
<feature type="binding site" evidence="3">
    <location>
        <position position="204"/>
    </location>
    <ligand>
        <name>Mn(2+)</name>
        <dbReference type="ChEBI" id="CHEBI:29035"/>
        <label>1</label>
    </ligand>
</feature>
<dbReference type="Gene3D" id="2.60.120.10">
    <property type="entry name" value="Jelly Rolls"/>
    <property type="match status" value="2"/>
</dbReference>
<gene>
    <name evidence="7" type="ORF">B0I35DRAFT_134727</name>
</gene>
<dbReference type="EMBL" id="JAGPNK010000002">
    <property type="protein sequence ID" value="KAH7326432.1"/>
    <property type="molecule type" value="Genomic_DNA"/>
</dbReference>
<dbReference type="CDD" id="cd20305">
    <property type="entry name" value="cupin_OxDC_C"/>
    <property type="match status" value="1"/>
</dbReference>
<feature type="binding site" evidence="3">
    <location>
        <position position="341"/>
    </location>
    <ligand>
        <name>Mn(2+)</name>
        <dbReference type="ChEBI" id="CHEBI:29035"/>
        <label>2</label>
    </ligand>
</feature>
<protein>
    <submittedName>
        <fullName evidence="7">RmlC-like cupin domain-containing protein</fullName>
    </submittedName>
</protein>
<keyword evidence="1 3" id="KW-0479">Metal-binding</keyword>
<dbReference type="PANTHER" id="PTHR35848">
    <property type="entry name" value="OXALATE-BINDING PROTEIN"/>
    <property type="match status" value="1"/>
</dbReference>
<evidence type="ECO:0000256" key="4">
    <source>
        <dbReference type="SAM" id="MobiDB-lite"/>
    </source>
</evidence>
<evidence type="ECO:0000313" key="8">
    <source>
        <dbReference type="Proteomes" id="UP000813444"/>
    </source>
</evidence>
<feature type="binding site" evidence="3">
    <location>
        <position position="385"/>
    </location>
    <ligand>
        <name>Mn(2+)</name>
        <dbReference type="ChEBI" id="CHEBI:29035"/>
        <label>2</label>
    </ligand>
</feature>
<dbReference type="InterPro" id="IPR051610">
    <property type="entry name" value="GPI/OXD"/>
</dbReference>
<dbReference type="InterPro" id="IPR011051">
    <property type="entry name" value="RmlC_Cupin_sf"/>
</dbReference>
<sequence>MKLTTTQLLLTGAELCFALPHFDSPRERLLNGLELPQKYLNKPSASSAPPYTPEHRDPYDGAVDSIGDELDPLPWRNGAGASVLGPWNPERARQNPDLIRPPSTDHGDLANMRWSFVDSHIRIEEGGWTRQTTLRELGTSLELASVNMRLGQGVIRELHWHKQAEWAYVLDGEVRITALDYEGGSFIDDLKKGDLWYFPSGVPHSLQGLSENGTEFLLVFDDGHFSEDSTFLLTEWLAHTPKSVIAKNFNLPPEVLDHIPKKEKYIFQGSLPGSADDEFPSGKHVKKSKYNFSHRMLDQTPETFSGGEVRIADSKNFQISKTIAAAHVIIQPGAIREMHWHPMADEWSFFITGRARITIFASEGKARTFNYQAGDVGIVPANMGHFVENIGDEPIEMLEVFRSDEFRDFSLFQWMGETPQRMVIDTLFADDKEGGEKFWQQVKDAYKDVVTKPESAEL</sequence>
<dbReference type="AlphaFoldDB" id="A0A8K0WWE7"/>
<feature type="domain" description="Cupin type-1" evidence="6">
    <location>
        <begin position="132"/>
        <end position="257"/>
    </location>
</feature>
<dbReference type="GO" id="GO:0033609">
    <property type="term" value="P:oxalate metabolic process"/>
    <property type="evidence" value="ECO:0007669"/>
    <property type="project" value="InterPro"/>
</dbReference>
<feature type="binding site" evidence="3">
    <location>
        <position position="161"/>
    </location>
    <ligand>
        <name>Mn(2+)</name>
        <dbReference type="ChEBI" id="CHEBI:29035"/>
        <label>1</label>
    </ligand>
</feature>
<dbReference type="InterPro" id="IPR017774">
    <property type="entry name" value="Bicupin_oxalate_deCO2ase/Oxase"/>
</dbReference>
<organism evidence="7 8">
    <name type="scientific">Stachybotrys elegans</name>
    <dbReference type="NCBI Taxonomy" id="80388"/>
    <lineage>
        <taxon>Eukaryota</taxon>
        <taxon>Fungi</taxon>
        <taxon>Dikarya</taxon>
        <taxon>Ascomycota</taxon>
        <taxon>Pezizomycotina</taxon>
        <taxon>Sordariomycetes</taxon>
        <taxon>Hypocreomycetidae</taxon>
        <taxon>Hypocreales</taxon>
        <taxon>Stachybotryaceae</taxon>
        <taxon>Stachybotrys</taxon>
    </lineage>
</organism>
<feature type="chain" id="PRO_5035450188" evidence="5">
    <location>
        <begin position="19"/>
        <end position="458"/>
    </location>
</feature>
<feature type="binding site" evidence="3">
    <location>
        <position position="165"/>
    </location>
    <ligand>
        <name>Mn(2+)</name>
        <dbReference type="ChEBI" id="CHEBI:29035"/>
        <label>1</label>
    </ligand>
</feature>
<feature type="binding site" evidence="3">
    <location>
        <position position="159"/>
    </location>
    <ligand>
        <name>Mn(2+)</name>
        <dbReference type="ChEBI" id="CHEBI:29035"/>
        <label>1</label>
    </ligand>
</feature>
<evidence type="ECO:0000256" key="1">
    <source>
        <dbReference type="ARBA" id="ARBA00022723"/>
    </source>
</evidence>
<dbReference type="NCBIfam" id="TIGR03404">
    <property type="entry name" value="bicupin_oxalic"/>
    <property type="match status" value="1"/>
</dbReference>
<name>A0A8K0WWE7_9HYPO</name>
<evidence type="ECO:0000259" key="6">
    <source>
        <dbReference type="SMART" id="SM00835"/>
    </source>
</evidence>
<reference evidence="7" key="1">
    <citation type="journal article" date="2021" name="Nat. Commun.">
        <title>Genetic determinants of endophytism in the Arabidopsis root mycobiome.</title>
        <authorList>
            <person name="Mesny F."/>
            <person name="Miyauchi S."/>
            <person name="Thiergart T."/>
            <person name="Pickel B."/>
            <person name="Atanasova L."/>
            <person name="Karlsson M."/>
            <person name="Huettel B."/>
            <person name="Barry K.W."/>
            <person name="Haridas S."/>
            <person name="Chen C."/>
            <person name="Bauer D."/>
            <person name="Andreopoulos W."/>
            <person name="Pangilinan J."/>
            <person name="LaButti K."/>
            <person name="Riley R."/>
            <person name="Lipzen A."/>
            <person name="Clum A."/>
            <person name="Drula E."/>
            <person name="Henrissat B."/>
            <person name="Kohler A."/>
            <person name="Grigoriev I.V."/>
            <person name="Martin F.M."/>
            <person name="Hacquard S."/>
        </authorList>
    </citation>
    <scope>NUCLEOTIDE SEQUENCE</scope>
    <source>
        <strain evidence="7">MPI-CAGE-CH-0235</strain>
    </source>
</reference>
<feature type="domain" description="Cupin type-1" evidence="6">
    <location>
        <begin position="294"/>
        <end position="435"/>
    </location>
</feature>
<dbReference type="Proteomes" id="UP000813444">
    <property type="component" value="Unassembled WGS sequence"/>
</dbReference>
<dbReference type="Pfam" id="PF00190">
    <property type="entry name" value="Cupin_1"/>
    <property type="match status" value="2"/>
</dbReference>
<dbReference type="InterPro" id="IPR006045">
    <property type="entry name" value="Cupin_1"/>
</dbReference>
<dbReference type="PANTHER" id="PTHR35848:SF9">
    <property type="entry name" value="SLL1358 PROTEIN"/>
    <property type="match status" value="1"/>
</dbReference>
<feature type="signal peptide" evidence="5">
    <location>
        <begin position="1"/>
        <end position="18"/>
    </location>
</feature>
<dbReference type="InterPro" id="IPR014710">
    <property type="entry name" value="RmlC-like_jellyroll"/>
</dbReference>
<keyword evidence="8" id="KW-1185">Reference proteome</keyword>